<reference evidence="3" key="1">
    <citation type="submission" date="2015-03" db="EMBL/GenBank/DDBJ databases">
        <title>Wuchereria bancrofti Genome Sequencing Papua New Guinea Strain.</title>
        <authorList>
            <person name="Small S.T."/>
            <person name="Serre D."/>
            <person name="Zimmerman P.A."/>
        </authorList>
    </citation>
    <scope>NUCLEOTIDE SEQUENCE [LARGE SCALE GENOMIC DNA]</scope>
    <source>
        <strain evidence="3">pt0022</strain>
    </source>
</reference>
<dbReference type="InterPro" id="IPR002601">
    <property type="entry name" value="C6_domain"/>
</dbReference>
<evidence type="ECO:0000256" key="1">
    <source>
        <dbReference type="SAM" id="MobiDB-lite"/>
    </source>
</evidence>
<evidence type="ECO:0000313" key="4">
    <source>
        <dbReference type="WBParaSite" id="mrna-Wban_10260"/>
    </source>
</evidence>
<dbReference type="AlphaFoldDB" id="A0AAF5RXS2"/>
<sequence length="959" mass="99234">MAKYNAQWSPRIIFAVTEKESTVYESTTMVKTTEGIVNIMKTLLITTTATPTITTSTFTKIFMPITKTVAVQSCTATGIVTATAAKPIAATVIPNAAIVICSAITAEPTTTAAIFPTTIPNLDSTISGITFDVLTTTAVATFVTRTTAAAVLTTAIATITTRSTADSMLICCEIPIIDTAAIPTTVAAKRTPAATVPITVVAKPTLAATVPTTVAAKPIPATIAPTTVAVRPTPADTVPTIVAVKPTPAATAKPTLAATAKPTPAANVPTTVAARPTPAATAPTTVATRPTPAATAPTTVAAKPTPAATAKLTPTATAPTTVAAKPTPAATAKPTPAATTPTTVATKPTPAATAKLTPATTVPTTVAARPTPAATAPTTVAAKPTPAATAKPTPAATAPTTVAAKPTPAATAKPTPAATAPTTVAAKPTPAATAKLTPATTVPTTVAARPTPATTVPTSVTAKPATVAAASTIAAAIPSAITVKTVTVAVAETRPAVPQTTMEICRACDNIPGIGAVPLFNGERNGQLAIVYGVDARGCRTANIVCDSRPLIMQTAIIYANGIKTNLLTMSPTGMAQLTLTCDDNIHWKAPKSITNVWNVTCLLRDIPIPTTPLPPVTTPIPCSKCANIRAERVKNPSLTEGDGKLVITYMQNQLGCRVAHILCNTSVEFAEAIIYFNEMKDLPIVSNVNGAAMISLVCTDNLRFRAEGSRVNVGSVTCLSRDIIPTMPPITTKVPVTVPVLTTAKAPLFCADCKNIKTEPILMLNPNEINGALTIEYSRGLDGCRIANIICGDAKKGTTARIYFNEEINLPFISDITGQAKLELLCGSNSRWRAFESRINVASVSCLVIDTTPPVTPIPTTPKPKPPIIVTVPIPTPECQAQWSVWEPWSLCTDVCGAYGSRQRFRGCQRSTENCFCPGSVSDMESCNLQPCLYPRAACRQNYVVSSVNQKFVCVPIQ</sequence>
<feature type="region of interest" description="Disordered" evidence="1">
    <location>
        <begin position="277"/>
        <end position="346"/>
    </location>
</feature>
<dbReference type="SMART" id="SM00209">
    <property type="entry name" value="TSP1"/>
    <property type="match status" value="1"/>
</dbReference>
<feature type="domain" description="C6" evidence="2">
    <location>
        <begin position="505"/>
        <end position="602"/>
    </location>
</feature>
<accession>A0AAF5RXS2</accession>
<dbReference type="WBParaSite" id="mrna-Wban_10260">
    <property type="protein sequence ID" value="mrna-Wban_10260"/>
    <property type="gene ID" value="Wban_10260"/>
</dbReference>
<feature type="region of interest" description="Disordered" evidence="1">
    <location>
        <begin position="373"/>
        <end position="431"/>
    </location>
</feature>
<proteinExistence type="predicted"/>
<dbReference type="Proteomes" id="UP000093561">
    <property type="component" value="Unassembled WGS sequence"/>
</dbReference>
<dbReference type="PROSITE" id="PS50092">
    <property type="entry name" value="TSP1"/>
    <property type="match status" value="1"/>
</dbReference>
<dbReference type="Pfam" id="PF00090">
    <property type="entry name" value="TSP_1"/>
    <property type="match status" value="1"/>
</dbReference>
<dbReference type="InterPro" id="IPR036383">
    <property type="entry name" value="TSP1_rpt_sf"/>
</dbReference>
<organism evidence="3 4">
    <name type="scientific">Wuchereria bancrofti</name>
    <dbReference type="NCBI Taxonomy" id="6293"/>
    <lineage>
        <taxon>Eukaryota</taxon>
        <taxon>Metazoa</taxon>
        <taxon>Ecdysozoa</taxon>
        <taxon>Nematoda</taxon>
        <taxon>Chromadorea</taxon>
        <taxon>Rhabditida</taxon>
        <taxon>Spirurina</taxon>
        <taxon>Spiruromorpha</taxon>
        <taxon>Filarioidea</taxon>
        <taxon>Onchocercidae</taxon>
        <taxon>Wuchereria</taxon>
    </lineage>
</organism>
<name>A0AAF5RXS2_WUCBA</name>
<dbReference type="SUPFAM" id="SSF82895">
    <property type="entry name" value="TSP-1 type 1 repeat"/>
    <property type="match status" value="1"/>
</dbReference>
<dbReference type="SMART" id="SM01048">
    <property type="entry name" value="C6"/>
    <property type="match status" value="1"/>
</dbReference>
<dbReference type="Gene3D" id="2.20.100.10">
    <property type="entry name" value="Thrombospondin type-1 (TSP1) repeat"/>
    <property type="match status" value="1"/>
</dbReference>
<reference evidence="3" key="2">
    <citation type="journal article" date="2016" name="Mol. Ecol.">
        <title>Population genomics of the filarial nematode parasite Wuchereria bancrofti from mosquitoes.</title>
        <authorList>
            <person name="Small S.T."/>
            <person name="Reimer L.J."/>
            <person name="Tisch D.J."/>
            <person name="King C.L."/>
            <person name="Christensen B.M."/>
            <person name="Siba P.M."/>
            <person name="Kazura J.W."/>
            <person name="Serre D."/>
            <person name="Zimmerman P.A."/>
        </authorList>
    </citation>
    <scope>NUCLEOTIDE SEQUENCE</scope>
    <source>
        <strain evidence="3">pt0022</strain>
    </source>
</reference>
<protein>
    <recommendedName>
        <fullName evidence="2">C6 domain-containing protein</fullName>
    </recommendedName>
</protein>
<dbReference type="InterPro" id="IPR000884">
    <property type="entry name" value="TSP1_rpt"/>
</dbReference>
<evidence type="ECO:0000259" key="2">
    <source>
        <dbReference type="SMART" id="SM01048"/>
    </source>
</evidence>
<evidence type="ECO:0000313" key="3">
    <source>
        <dbReference type="Proteomes" id="UP000093561"/>
    </source>
</evidence>
<reference evidence="4" key="3">
    <citation type="submission" date="2024-02" db="UniProtKB">
        <authorList>
            <consortium name="WormBaseParasite"/>
        </authorList>
    </citation>
    <scope>IDENTIFICATION</scope>
    <source>
        <strain evidence="4">pt0022</strain>
    </source>
</reference>